<organism evidence="1">
    <name type="scientific">uncultured Caudovirales phage</name>
    <dbReference type="NCBI Taxonomy" id="2100421"/>
    <lineage>
        <taxon>Viruses</taxon>
        <taxon>Duplodnaviria</taxon>
        <taxon>Heunggongvirae</taxon>
        <taxon>Uroviricota</taxon>
        <taxon>Caudoviricetes</taxon>
        <taxon>Peduoviridae</taxon>
        <taxon>Maltschvirus</taxon>
        <taxon>Maltschvirus maltsch</taxon>
    </lineage>
</organism>
<evidence type="ECO:0000313" key="1">
    <source>
        <dbReference type="EMBL" id="CAB4141232.1"/>
    </source>
</evidence>
<dbReference type="Gene3D" id="2.60.40.10">
    <property type="entry name" value="Immunoglobulins"/>
    <property type="match status" value="1"/>
</dbReference>
<accession>A0A6J5M500</accession>
<proteinExistence type="predicted"/>
<dbReference type="InterPro" id="IPR013783">
    <property type="entry name" value="Ig-like_fold"/>
</dbReference>
<gene>
    <name evidence="1" type="ORF">UFOVP410_71</name>
</gene>
<sequence>MSQWGTLDTKAVTGTIAVTQNNRAVTGSGTAFTTELKSGQTLVIAGVEYQIDAIASNIALTLRVPYAGTTASGLTVTGNEQPAYAPHADLPNIFGISQAEAAQTQNRAKGINTPGWVKYTTYTDAQSTTRHRAEALVAFGGTGITGDADTFAPVPVITIGTQPLDVTVTAPATATFTAAATATLGGVVSYQWQIQQEGTGAWANISGATSANYTTGATATGDGAGATDGDKYRVVVSATLGATPVTSNAVTLTVQ</sequence>
<name>A0A6J5M500_9CAUD</name>
<reference evidence="1" key="1">
    <citation type="submission" date="2020-04" db="EMBL/GenBank/DDBJ databases">
        <authorList>
            <person name="Chiriac C."/>
            <person name="Salcher M."/>
            <person name="Ghai R."/>
            <person name="Kavagutti S V."/>
        </authorList>
    </citation>
    <scope>NUCLEOTIDE SEQUENCE</scope>
</reference>
<protein>
    <submittedName>
        <fullName evidence="1">Uncharacterized protein</fullName>
    </submittedName>
</protein>
<dbReference type="EMBL" id="LR796388">
    <property type="protein sequence ID" value="CAB4141232.1"/>
    <property type="molecule type" value="Genomic_DNA"/>
</dbReference>